<comment type="caution">
    <text evidence="17">The sequence shown here is derived from an EMBL/GenBank/DDBJ whole genome shotgun (WGS) entry which is preliminary data.</text>
</comment>
<feature type="region of interest" description="Disordered" evidence="14">
    <location>
        <begin position="482"/>
        <end position="501"/>
    </location>
</feature>
<evidence type="ECO:0000256" key="8">
    <source>
        <dbReference type="ARBA" id="ARBA00022960"/>
    </source>
</evidence>
<dbReference type="Gene3D" id="3.30.10.20">
    <property type="match status" value="2"/>
</dbReference>
<keyword evidence="10" id="KW-0511">Multifunctional enzyme</keyword>
<dbReference type="SUPFAM" id="SSF53955">
    <property type="entry name" value="Lysozyme-like"/>
    <property type="match status" value="1"/>
</dbReference>
<evidence type="ECO:0000313" key="17">
    <source>
        <dbReference type="EMBL" id="PKQ28888.1"/>
    </source>
</evidence>
<name>A0A2N3G8D5_9ACTN</name>
<dbReference type="PANTHER" id="PTHR32282:SF33">
    <property type="entry name" value="PEPTIDOGLYCAN GLYCOSYLTRANSFERASE"/>
    <property type="match status" value="1"/>
</dbReference>
<dbReference type="PANTHER" id="PTHR32282">
    <property type="entry name" value="BINDING PROTEIN TRANSPEPTIDASE, PUTATIVE-RELATED"/>
    <property type="match status" value="1"/>
</dbReference>
<dbReference type="EMBL" id="PHEX01000003">
    <property type="protein sequence ID" value="PKQ28888.1"/>
    <property type="molecule type" value="Genomic_DNA"/>
</dbReference>
<evidence type="ECO:0000256" key="7">
    <source>
        <dbReference type="ARBA" id="ARBA00022801"/>
    </source>
</evidence>
<dbReference type="InterPro" id="IPR023346">
    <property type="entry name" value="Lysozyme-like_dom_sf"/>
</dbReference>
<organism evidence="17 18">
    <name type="scientific">Candidatus Anoxymicrobium japonicum</name>
    <dbReference type="NCBI Taxonomy" id="2013648"/>
    <lineage>
        <taxon>Bacteria</taxon>
        <taxon>Bacillati</taxon>
        <taxon>Actinomycetota</taxon>
        <taxon>Candidatus Geothermincolia</taxon>
        <taxon>Candidatus Geothermincolales</taxon>
        <taxon>Candidatus Anoxymicrobiaceae</taxon>
        <taxon>Candidatus Anoxymicrobium</taxon>
    </lineage>
</organism>
<evidence type="ECO:0000259" key="16">
    <source>
        <dbReference type="PROSITE" id="PS51178"/>
    </source>
</evidence>
<dbReference type="GO" id="GO:0008658">
    <property type="term" value="F:penicillin binding"/>
    <property type="evidence" value="ECO:0007669"/>
    <property type="project" value="InterPro"/>
</dbReference>
<evidence type="ECO:0000256" key="4">
    <source>
        <dbReference type="ARBA" id="ARBA00022670"/>
    </source>
</evidence>
<dbReference type="PROSITE" id="PS51178">
    <property type="entry name" value="PASTA"/>
    <property type="match status" value="2"/>
</dbReference>
<keyword evidence="5" id="KW-0328">Glycosyltransferase</keyword>
<feature type="domain" description="PASTA" evidence="16">
    <location>
        <begin position="723"/>
        <end position="787"/>
    </location>
</feature>
<dbReference type="CDD" id="cd06577">
    <property type="entry name" value="PASTA_pknB"/>
    <property type="match status" value="2"/>
</dbReference>
<keyword evidence="9" id="KW-0573">Peptidoglycan synthesis</keyword>
<dbReference type="Gene3D" id="1.10.3810.10">
    <property type="entry name" value="Biosynthetic peptidoglycan transglycosylase-like"/>
    <property type="match status" value="1"/>
</dbReference>
<evidence type="ECO:0000256" key="6">
    <source>
        <dbReference type="ARBA" id="ARBA00022679"/>
    </source>
</evidence>
<evidence type="ECO:0000256" key="10">
    <source>
        <dbReference type="ARBA" id="ARBA00023268"/>
    </source>
</evidence>
<dbReference type="InterPro" id="IPR001264">
    <property type="entry name" value="Glyco_trans_51"/>
</dbReference>
<dbReference type="Proteomes" id="UP000233654">
    <property type="component" value="Unassembled WGS sequence"/>
</dbReference>
<dbReference type="GO" id="GO:0008955">
    <property type="term" value="F:peptidoglycan glycosyltransferase activity"/>
    <property type="evidence" value="ECO:0007669"/>
    <property type="project" value="UniProtKB-EC"/>
</dbReference>
<keyword evidence="15" id="KW-0812">Transmembrane</keyword>
<dbReference type="GO" id="GO:0009252">
    <property type="term" value="P:peptidoglycan biosynthetic process"/>
    <property type="evidence" value="ECO:0007669"/>
    <property type="project" value="UniProtKB-KW"/>
</dbReference>
<dbReference type="Pfam" id="PF03793">
    <property type="entry name" value="PASTA"/>
    <property type="match status" value="2"/>
</dbReference>
<dbReference type="Gene3D" id="3.40.710.10">
    <property type="entry name" value="DD-peptidase/beta-lactamase superfamily"/>
    <property type="match status" value="1"/>
</dbReference>
<comment type="similarity">
    <text evidence="1">In the C-terminal section; belongs to the transpeptidase family.</text>
</comment>
<dbReference type="Pfam" id="PF00912">
    <property type="entry name" value="Transgly"/>
    <property type="match status" value="1"/>
</dbReference>
<dbReference type="SMART" id="SM00740">
    <property type="entry name" value="PASTA"/>
    <property type="match status" value="2"/>
</dbReference>
<dbReference type="InterPro" id="IPR012338">
    <property type="entry name" value="Beta-lactam/transpept-like"/>
</dbReference>
<keyword evidence="6" id="KW-0808">Transferase</keyword>
<dbReference type="FunFam" id="1.10.3810.10:FF:000001">
    <property type="entry name" value="Penicillin-binding protein 1A"/>
    <property type="match status" value="1"/>
</dbReference>
<keyword evidence="3" id="KW-0121">Carboxypeptidase</keyword>
<evidence type="ECO:0000256" key="2">
    <source>
        <dbReference type="ARBA" id="ARBA00007739"/>
    </source>
</evidence>
<dbReference type="InterPro" id="IPR036950">
    <property type="entry name" value="PBP_transglycosylase"/>
</dbReference>
<dbReference type="GO" id="GO:0009002">
    <property type="term" value="F:serine-type D-Ala-D-Ala carboxypeptidase activity"/>
    <property type="evidence" value="ECO:0007669"/>
    <property type="project" value="UniProtKB-EC"/>
</dbReference>
<keyword evidence="7" id="KW-0378">Hydrolase</keyword>
<comment type="catalytic activity">
    <reaction evidence="12">
        <text>Preferential cleavage: (Ac)2-L-Lys-D-Ala-|-D-Ala. Also transpeptidation of peptidyl-alanyl moieties that are N-acyl substituents of D-alanine.</text>
        <dbReference type="EC" id="3.4.16.4"/>
    </reaction>
</comment>
<protein>
    <submittedName>
        <fullName evidence="17">Penicillin-binding protein</fullName>
    </submittedName>
</protein>
<dbReference type="Pfam" id="PF00905">
    <property type="entry name" value="Transpeptidase"/>
    <property type="match status" value="1"/>
</dbReference>
<evidence type="ECO:0000256" key="11">
    <source>
        <dbReference type="ARBA" id="ARBA00023316"/>
    </source>
</evidence>
<proteinExistence type="inferred from homology"/>
<evidence type="ECO:0000256" key="5">
    <source>
        <dbReference type="ARBA" id="ARBA00022676"/>
    </source>
</evidence>
<dbReference type="GO" id="GO:0030288">
    <property type="term" value="C:outer membrane-bounded periplasmic space"/>
    <property type="evidence" value="ECO:0007669"/>
    <property type="project" value="TreeGrafter"/>
</dbReference>
<comment type="similarity">
    <text evidence="2">In the N-terminal section; belongs to the glycosyltransferase 51 family.</text>
</comment>
<comment type="catalytic activity">
    <reaction evidence="13">
        <text>[GlcNAc-(1-&gt;4)-Mur2Ac(oyl-L-Ala-gamma-D-Glu-L-Lys-D-Ala-D-Ala)](n)-di-trans,octa-cis-undecaprenyl diphosphate + beta-D-GlcNAc-(1-&gt;4)-Mur2Ac(oyl-L-Ala-gamma-D-Glu-L-Lys-D-Ala-D-Ala)-di-trans,octa-cis-undecaprenyl diphosphate = [GlcNAc-(1-&gt;4)-Mur2Ac(oyl-L-Ala-gamma-D-Glu-L-Lys-D-Ala-D-Ala)](n+1)-di-trans,octa-cis-undecaprenyl diphosphate + di-trans,octa-cis-undecaprenyl diphosphate + H(+)</text>
        <dbReference type="Rhea" id="RHEA:23708"/>
        <dbReference type="Rhea" id="RHEA-COMP:9602"/>
        <dbReference type="Rhea" id="RHEA-COMP:9603"/>
        <dbReference type="ChEBI" id="CHEBI:15378"/>
        <dbReference type="ChEBI" id="CHEBI:58405"/>
        <dbReference type="ChEBI" id="CHEBI:60033"/>
        <dbReference type="ChEBI" id="CHEBI:78435"/>
        <dbReference type="EC" id="2.4.99.28"/>
    </reaction>
</comment>
<evidence type="ECO:0000256" key="15">
    <source>
        <dbReference type="SAM" id="Phobius"/>
    </source>
</evidence>
<keyword evidence="15" id="KW-0472">Membrane</keyword>
<keyword evidence="11" id="KW-0961">Cell wall biogenesis/degradation</keyword>
<dbReference type="GO" id="GO:0071555">
    <property type="term" value="P:cell wall organization"/>
    <property type="evidence" value="ECO:0007669"/>
    <property type="project" value="UniProtKB-KW"/>
</dbReference>
<reference evidence="17 18" key="1">
    <citation type="journal article" date="2017" name="ISME J.">
        <title>Potential for microbial H2 and metal transformations associated with novel bacteria and archaea in deep terrestrial subsurface sediments.</title>
        <authorList>
            <person name="Hernsdorf A.W."/>
            <person name="Amano Y."/>
            <person name="Miyakawa K."/>
            <person name="Ise K."/>
            <person name="Suzuki Y."/>
            <person name="Anantharaman K."/>
            <person name="Probst A."/>
            <person name="Burstein D."/>
            <person name="Thomas B.C."/>
            <person name="Banfield J.F."/>
        </authorList>
    </citation>
    <scope>NUCLEOTIDE SEQUENCE [LARGE SCALE GENOMIC DNA]</scope>
    <source>
        <strain evidence="17">HGW-Actinobacteria-3</strain>
    </source>
</reference>
<feature type="domain" description="PASTA" evidence="16">
    <location>
        <begin position="656"/>
        <end position="722"/>
    </location>
</feature>
<evidence type="ECO:0000256" key="12">
    <source>
        <dbReference type="ARBA" id="ARBA00034000"/>
    </source>
</evidence>
<evidence type="ECO:0000256" key="1">
    <source>
        <dbReference type="ARBA" id="ARBA00007090"/>
    </source>
</evidence>
<feature type="transmembrane region" description="Helical" evidence="15">
    <location>
        <begin position="7"/>
        <end position="27"/>
    </location>
</feature>
<dbReference type="InterPro" id="IPR001460">
    <property type="entry name" value="PCN-bd_Tpept"/>
</dbReference>
<evidence type="ECO:0000256" key="9">
    <source>
        <dbReference type="ARBA" id="ARBA00022984"/>
    </source>
</evidence>
<sequence length="815" mass="86859">MKVFLRLSVVIIVGVAICAGGVALWFFSGIGLPKLSSLNEYKAAQNSKVFAADGTLLCELHGDENREIIALGEMPDSLKKAVRAIEDNNFYHHSGINLKAVARALWANIVRGSVVQGGSTITQQYVKNAYVGARRTLWRKIQEAHLAFEIEQKYSKDKILELYLNDIYFGHSCYGIFTAARKYFGKAPQQLTLAECSLLAAIIRSPSYYDPYVKPQQVLERRSLVLRQMLKYGMISSAELDAANKEPLNLAPPNKVYVIRRAPYFCDYITEYIKRKFGDQKAFRGGLRVYTTIDLRLQDIAEDAIVRLTDPGKGPDVAMVCVDPRTGHIKAMVGGKNYAQSQFNVAGDGHRQAGSAFKTFVLARAMADGISPEQTYSASSPRTINLPGGGKWKVNNYDGRGSGSTTIRNATIHSINVVFAQLIMDVGPSRVAEMARAMGIQTAVEPNPAIALGGLHIGVTPLEMASAYGTLANNGVHAVARSTSKVTDPNGKTVEDGKPETNTILDPKVATKINDILQQVVSSGTATGAKIGRPQAGKTGTTEDHADAWFVGYTPDLVTAVWIGYPQGRVSMGGMTGGGLPATIWRSFMSRALKGIPPTPFQEGDKSHSIEQPVSENITVTICDESGLLATPNCPSTHQKSFMRGQEPSSYCTIHNPQNTTKVPNVVGMSSSSARSAIEAAGYTTSIVNQASTEPAGTVVGQSPAAGAILSKGGAVTINVSTGPPQSTIPNVIGLGETPARTKITAAGFVANVSYAPGTPPGIVKSQSPSGGTMMAAGSTVSISVNNGGGGGKVKTQHGGLTPVLRFYFLRRENL</sequence>
<keyword evidence="15" id="KW-1133">Transmembrane helix</keyword>
<evidence type="ECO:0000313" key="18">
    <source>
        <dbReference type="Proteomes" id="UP000233654"/>
    </source>
</evidence>
<keyword evidence="8" id="KW-0133">Cell shape</keyword>
<dbReference type="SUPFAM" id="SSF56601">
    <property type="entry name" value="beta-lactamase/transpeptidase-like"/>
    <property type="match status" value="1"/>
</dbReference>
<dbReference type="InterPro" id="IPR050396">
    <property type="entry name" value="Glycosyltr_51/Transpeptidase"/>
</dbReference>
<evidence type="ECO:0000256" key="14">
    <source>
        <dbReference type="SAM" id="MobiDB-lite"/>
    </source>
</evidence>
<dbReference type="NCBIfam" id="TIGR02074">
    <property type="entry name" value="PBP_1a_fam"/>
    <property type="match status" value="1"/>
</dbReference>
<evidence type="ECO:0000256" key="13">
    <source>
        <dbReference type="ARBA" id="ARBA00049902"/>
    </source>
</evidence>
<gene>
    <name evidence="17" type="ORF">CVT63_00545</name>
</gene>
<keyword evidence="4" id="KW-0645">Protease</keyword>
<dbReference type="GO" id="GO:0008360">
    <property type="term" value="P:regulation of cell shape"/>
    <property type="evidence" value="ECO:0007669"/>
    <property type="project" value="UniProtKB-KW"/>
</dbReference>
<dbReference type="AlphaFoldDB" id="A0A2N3G8D5"/>
<evidence type="ECO:0000256" key="3">
    <source>
        <dbReference type="ARBA" id="ARBA00022645"/>
    </source>
</evidence>
<accession>A0A2N3G8D5</accession>
<dbReference type="GO" id="GO:0006508">
    <property type="term" value="P:proteolysis"/>
    <property type="evidence" value="ECO:0007669"/>
    <property type="project" value="UniProtKB-KW"/>
</dbReference>
<dbReference type="InterPro" id="IPR005543">
    <property type="entry name" value="PASTA_dom"/>
</dbReference>